<dbReference type="InterPro" id="IPR000719">
    <property type="entry name" value="Prot_kinase_dom"/>
</dbReference>
<dbReference type="PROSITE" id="PS00109">
    <property type="entry name" value="PROTEIN_KINASE_TYR"/>
    <property type="match status" value="1"/>
</dbReference>
<feature type="region of interest" description="Disordered" evidence="1">
    <location>
        <begin position="1320"/>
        <end position="1341"/>
    </location>
</feature>
<dbReference type="InterPro" id="IPR008266">
    <property type="entry name" value="Tyr_kinase_AS"/>
</dbReference>
<feature type="region of interest" description="Disordered" evidence="1">
    <location>
        <begin position="1151"/>
        <end position="1205"/>
    </location>
</feature>
<dbReference type="OrthoDB" id="547797at2759"/>
<dbReference type="PROSITE" id="PS50011">
    <property type="entry name" value="PROTEIN_KINASE_DOM"/>
    <property type="match status" value="1"/>
</dbReference>
<dbReference type="Proteomes" id="UP000613740">
    <property type="component" value="Unassembled WGS sequence"/>
</dbReference>
<accession>A0A835W812</accession>
<dbReference type="GO" id="GO:0005524">
    <property type="term" value="F:ATP binding"/>
    <property type="evidence" value="ECO:0007669"/>
    <property type="project" value="InterPro"/>
</dbReference>
<keyword evidence="2" id="KW-0472">Membrane</keyword>
<comment type="caution">
    <text evidence="4">The sequence shown here is derived from an EMBL/GenBank/DDBJ whole genome shotgun (WGS) entry which is preliminary data.</text>
</comment>
<feature type="compositionally biased region" description="Low complexity" evidence="1">
    <location>
        <begin position="192"/>
        <end position="234"/>
    </location>
</feature>
<evidence type="ECO:0000259" key="3">
    <source>
        <dbReference type="PROSITE" id="PS50011"/>
    </source>
</evidence>
<evidence type="ECO:0000313" key="5">
    <source>
        <dbReference type="Proteomes" id="UP000613740"/>
    </source>
</evidence>
<feature type="compositionally biased region" description="Polar residues" evidence="1">
    <location>
        <begin position="1320"/>
        <end position="1330"/>
    </location>
</feature>
<dbReference type="Gene3D" id="3.30.200.20">
    <property type="entry name" value="Phosphorylase Kinase, domain 1"/>
    <property type="match status" value="1"/>
</dbReference>
<organism evidence="4 5">
    <name type="scientific">Chlamydomonas schloesseri</name>
    <dbReference type="NCBI Taxonomy" id="2026947"/>
    <lineage>
        <taxon>Eukaryota</taxon>
        <taxon>Viridiplantae</taxon>
        <taxon>Chlorophyta</taxon>
        <taxon>core chlorophytes</taxon>
        <taxon>Chlorophyceae</taxon>
        <taxon>CS clade</taxon>
        <taxon>Chlamydomonadales</taxon>
        <taxon>Chlamydomonadaceae</taxon>
        <taxon>Chlamydomonas</taxon>
    </lineage>
</organism>
<feature type="region of interest" description="Disordered" evidence="1">
    <location>
        <begin position="958"/>
        <end position="1031"/>
    </location>
</feature>
<dbReference type="GO" id="GO:0004674">
    <property type="term" value="F:protein serine/threonine kinase activity"/>
    <property type="evidence" value="ECO:0007669"/>
    <property type="project" value="TreeGrafter"/>
</dbReference>
<proteinExistence type="predicted"/>
<dbReference type="InterPro" id="IPR001245">
    <property type="entry name" value="Ser-Thr/Tyr_kinase_cat_dom"/>
</dbReference>
<keyword evidence="2" id="KW-0812">Transmembrane</keyword>
<evidence type="ECO:0000313" key="4">
    <source>
        <dbReference type="EMBL" id="KAG2439091.1"/>
    </source>
</evidence>
<sequence>MPTRGGSAVDSRNATSSLAELSLAGQSGLFSVPANGSVELRGLNITGAALPSAPYPLPASGFLALSAFRLGAGARLRLVDSVLTVPSCALLSLHQTYACGLSPSPNVTVTPSSLVVHRLTTPSLDAWNVTVQCSGAAAPFLCLAASFPSDVPLLSYLHHASQLIVAATGTFGGMPPPVYVFLKQDTVLVESSGSTSSSGSSSGGAPAACGGDSNGSSNTTASGGAQQPQQGFGANPDAVGGTQRAPEPAAACASIAWVSLLVLAGDASAQPRTALDLADSTSRLNLQTPDAKVEFRHLTLRNPPPGPPGFMPYSLLRLPIWTAAFPRNLYGSRIQNLLTLTDCTVELPPEEVALLYGDVVLSAAGLPPPLAELWCAADSHAVYNARTFNRSRFTDTEMFADIIIGGGARSVYTRVLLRAVWPPGWQRAAGGAASSASASAAALVQPGVAAVSGAATAAAAGAASPLPPLASAPLLGLAQGVDPEPTPENTAGAAGIATAAAGVASAGGSGGVPGTFRRYPSRPSLCAVLVPGKAAPVWLGNVHAVQTNMLNRGALDMYEQIDGPLGVDVPERAVVALERHAYLLASSDPFFAPSFGQAQSNVTVPSLVLGEPLSLRLLDFCGVSSAFVIAGGPRAALTLRWLVLVGLPAAGGLKQVPLGPTQFGRPVQKKAPAPPPVLQGGGGELDASGHSVTGRRLQQRAQGQLSNGQGGSGGALGGRCGLCTQGSLTEGPQQREGRRLRQLAGGGSVTQGLAPALANFTSCLWTYEFDRSPQALAADAAGGVGGRPAGLPRLQLDGVVLVVPEAELQLLGRVWAVSADLLSGRLSFSVDTDTGLAAALMSTLQSSALLGPDSSSHDGGASLRSIGMLVFSEVTWCGWTGYNVTLVTAAAAELLDAITALRADATSYGATASAPVLEGLVLPAVEFTAPAAADSAGGGMTSGAMGGGVAVPSVSPPPAAAAVSQAANPPQQVQPLPTADRSATGPAAAASQQQPDQQQASGGSSTDAVGRLPAGAPAAGGGASGAEATGGSVSAAKGLPVAGIVVACVGTVAIVCVVALLYVWQRQRRSGAAPLWLQHLRDRTVKELLAQDSFLNIAPAALGQASTGADGPDCGAGLAVMVARQRDGTAAISKVGVCVRVTKALNTSDTSQGVSISHDLAGQDPSCGEAAPADAASSSNSVTGGSHVPLRLLPRPSSTPVSARAQPAAAAAATAGLVVPPFCSSPKSSNAVVTGTAADQASSLPLTITGELGRGAQGVVYRGVWRGLDVAVKSVLFNHSKGGAQGPRAKQAVQEAAIAVSMAHPNIVATYTYQLQPLRSTSHSHSSPVNESAGPSVALESSDVPSSNGCGGFMGRVSFLDNPEAEVWKLTLIQELCDANSLRHCLQSGRLARGPQAGADVGAGSVAEYSTDGKAAALQRVPARTVLLLACDIARGLAHLHERGVVHADLSSNNVLLQSSRSGAGTASPVLPSDSDVGFVAKLCDFGLSGRLDVEADATHLSGPARRSSAYSAPELVAHGRSGPAGDVYAFGVVLWELALGLPLPAALARPESASLRAWLSEQARLAPADDDTLKGAEGGDQAAGPPLDTLALPPGLLWWPEHTPPALKALAAECLQPEPRLRPSSAAVLARLEQLAQHQQQHHQEEAAALRGTGPGRNQQLPAVSSVRAEVLEFWARMGIPWRGQVR</sequence>
<feature type="domain" description="Protein kinase" evidence="3">
    <location>
        <begin position="1246"/>
        <end position="1636"/>
    </location>
</feature>
<dbReference type="InterPro" id="IPR051681">
    <property type="entry name" value="Ser/Thr_Kinases-Pseudokinases"/>
</dbReference>
<feature type="transmembrane region" description="Helical" evidence="2">
    <location>
        <begin position="1041"/>
        <end position="1064"/>
    </location>
</feature>
<feature type="compositionally biased region" description="Low complexity" evidence="1">
    <location>
        <begin position="1189"/>
        <end position="1205"/>
    </location>
</feature>
<dbReference type="PANTHER" id="PTHR44329:SF214">
    <property type="entry name" value="PROTEIN KINASE DOMAIN-CONTAINING PROTEIN"/>
    <property type="match status" value="1"/>
</dbReference>
<feature type="compositionally biased region" description="Low complexity" evidence="1">
    <location>
        <begin position="694"/>
        <end position="707"/>
    </location>
</feature>
<feature type="region of interest" description="Disordered" evidence="1">
    <location>
        <begin position="667"/>
        <end position="713"/>
    </location>
</feature>
<dbReference type="PANTHER" id="PTHR44329">
    <property type="entry name" value="SERINE/THREONINE-PROTEIN KINASE TNNI3K-RELATED"/>
    <property type="match status" value="1"/>
</dbReference>
<gene>
    <name evidence="4" type="ORF">HYH02_006616</name>
</gene>
<dbReference type="SUPFAM" id="SSF56112">
    <property type="entry name" value="Protein kinase-like (PK-like)"/>
    <property type="match status" value="1"/>
</dbReference>
<evidence type="ECO:0000256" key="2">
    <source>
        <dbReference type="SAM" id="Phobius"/>
    </source>
</evidence>
<dbReference type="InterPro" id="IPR011009">
    <property type="entry name" value="Kinase-like_dom_sf"/>
</dbReference>
<feature type="compositionally biased region" description="Low complexity" evidence="1">
    <location>
        <begin position="960"/>
        <end position="1005"/>
    </location>
</feature>
<dbReference type="Gene3D" id="1.10.510.10">
    <property type="entry name" value="Transferase(Phosphotransferase) domain 1"/>
    <property type="match status" value="1"/>
</dbReference>
<evidence type="ECO:0000256" key="1">
    <source>
        <dbReference type="SAM" id="MobiDB-lite"/>
    </source>
</evidence>
<dbReference type="Pfam" id="PF07714">
    <property type="entry name" value="PK_Tyr_Ser-Thr"/>
    <property type="match status" value="1"/>
</dbReference>
<keyword evidence="5" id="KW-1185">Reference proteome</keyword>
<feature type="compositionally biased region" description="Low complexity" evidence="1">
    <location>
        <begin position="1166"/>
        <end position="1181"/>
    </location>
</feature>
<protein>
    <recommendedName>
        <fullName evidence="3">Protein kinase domain-containing protein</fullName>
    </recommendedName>
</protein>
<keyword evidence="2" id="KW-1133">Transmembrane helix</keyword>
<dbReference type="EMBL" id="JAEHOD010000041">
    <property type="protein sequence ID" value="KAG2439091.1"/>
    <property type="molecule type" value="Genomic_DNA"/>
</dbReference>
<reference evidence="4" key="1">
    <citation type="journal article" date="2020" name="bioRxiv">
        <title>Comparative genomics of Chlamydomonas.</title>
        <authorList>
            <person name="Craig R.J."/>
            <person name="Hasan A.R."/>
            <person name="Ness R.W."/>
            <person name="Keightley P.D."/>
        </authorList>
    </citation>
    <scope>NUCLEOTIDE SEQUENCE</scope>
    <source>
        <strain evidence="4">CCAP 11/173</strain>
    </source>
</reference>
<name>A0A835W812_9CHLO</name>
<feature type="region of interest" description="Disordered" evidence="1">
    <location>
        <begin position="192"/>
        <end position="245"/>
    </location>
</feature>